<keyword evidence="6" id="KW-0560">Oxidoreductase</keyword>
<evidence type="ECO:0000256" key="9">
    <source>
        <dbReference type="ARBA" id="ARBA00023284"/>
    </source>
</evidence>
<dbReference type="GO" id="GO:0008379">
    <property type="term" value="F:thioredoxin peroxidase activity"/>
    <property type="evidence" value="ECO:0007669"/>
    <property type="project" value="TreeGrafter"/>
</dbReference>
<protein>
    <recommendedName>
        <fullName evidence="3">thioredoxin-dependent peroxiredoxin</fullName>
        <ecNumber evidence="3">1.11.1.24</ecNumber>
    </recommendedName>
    <alternativeName>
        <fullName evidence="13">Nuclear thiol peroxidase</fullName>
    </alternativeName>
    <alternativeName>
        <fullName evidence="10">Thioredoxin peroxidase</fullName>
    </alternativeName>
</protein>
<evidence type="ECO:0000256" key="2">
    <source>
        <dbReference type="ARBA" id="ARBA00011245"/>
    </source>
</evidence>
<dbReference type="PhylomeDB" id="A0A061AWL9"/>
<dbReference type="Pfam" id="PF00578">
    <property type="entry name" value="AhpC-TSA"/>
    <property type="match status" value="1"/>
</dbReference>
<dbReference type="GO" id="GO:0034599">
    <property type="term" value="P:cellular response to oxidative stress"/>
    <property type="evidence" value="ECO:0007669"/>
    <property type="project" value="TreeGrafter"/>
</dbReference>
<comment type="catalytic activity">
    <reaction evidence="12">
        <text>a hydroperoxide + [thioredoxin]-dithiol = an alcohol + [thioredoxin]-disulfide + H2O</text>
        <dbReference type="Rhea" id="RHEA:62620"/>
        <dbReference type="Rhea" id="RHEA-COMP:10698"/>
        <dbReference type="Rhea" id="RHEA-COMP:10700"/>
        <dbReference type="ChEBI" id="CHEBI:15377"/>
        <dbReference type="ChEBI" id="CHEBI:29950"/>
        <dbReference type="ChEBI" id="CHEBI:30879"/>
        <dbReference type="ChEBI" id="CHEBI:35924"/>
        <dbReference type="ChEBI" id="CHEBI:50058"/>
        <dbReference type="EC" id="1.11.1.24"/>
    </reaction>
</comment>
<dbReference type="EMBL" id="LK052893">
    <property type="protein sequence ID" value="CDR42021.1"/>
    <property type="molecule type" value="Genomic_DNA"/>
</dbReference>
<keyword evidence="8" id="KW-0539">Nucleus</keyword>
<comment type="subcellular location">
    <subcellularLocation>
        <location evidence="1">Nucleus</location>
    </subcellularLocation>
</comment>
<evidence type="ECO:0000256" key="10">
    <source>
        <dbReference type="ARBA" id="ARBA00032824"/>
    </source>
</evidence>
<comment type="similarity">
    <text evidence="11">Belongs to the peroxiredoxin family. BCP/PrxQ subfamily.</text>
</comment>
<dbReference type="InterPro" id="IPR013766">
    <property type="entry name" value="Thioredoxin_domain"/>
</dbReference>
<evidence type="ECO:0000313" key="16">
    <source>
        <dbReference type="EMBL" id="CDR42021.1"/>
    </source>
</evidence>
<evidence type="ECO:0000256" key="4">
    <source>
        <dbReference type="ARBA" id="ARBA00022559"/>
    </source>
</evidence>
<evidence type="ECO:0000256" key="14">
    <source>
        <dbReference type="SAM" id="MobiDB-lite"/>
    </source>
</evidence>
<dbReference type="EC" id="1.11.1.24" evidence="3"/>
<dbReference type="VEuPathDB" id="FungiDB:BON22_4926"/>
<sequence>MTPRRSPRVAAQAATKVGSLDTAKVTKPKKVVKKTTTAPTTSTTTSSSSSTEIEIGDEIPDITLTNQDETELNLKDLSSKNDIILIFAYPKASTPGCTRQACGFRDNFNSISDKALILGLSADSAKAQTNFKNKQHLQYDLLCDTKKELIGVLGAKKSPSGIKRSYWIFHKGKLVVKRVQVSPEVSVKEGKEKVLELSSA</sequence>
<evidence type="ECO:0000256" key="11">
    <source>
        <dbReference type="ARBA" id="ARBA00038489"/>
    </source>
</evidence>
<feature type="compositionally biased region" description="Low complexity" evidence="14">
    <location>
        <begin position="34"/>
        <end position="51"/>
    </location>
</feature>
<proteinExistence type="inferred from homology"/>
<dbReference type="GO" id="GO:0005737">
    <property type="term" value="C:cytoplasm"/>
    <property type="evidence" value="ECO:0007669"/>
    <property type="project" value="TreeGrafter"/>
</dbReference>
<evidence type="ECO:0000256" key="12">
    <source>
        <dbReference type="ARBA" id="ARBA00049091"/>
    </source>
</evidence>
<dbReference type="SUPFAM" id="SSF52833">
    <property type="entry name" value="Thioredoxin-like"/>
    <property type="match status" value="1"/>
</dbReference>
<accession>A0A061AWL9</accession>
<dbReference type="PANTHER" id="PTHR42801:SF23">
    <property type="entry name" value="PEROXIREDOXIN DOT5"/>
    <property type="match status" value="1"/>
</dbReference>
<evidence type="ECO:0000256" key="13">
    <source>
        <dbReference type="ARBA" id="ARBA00077538"/>
    </source>
</evidence>
<comment type="subunit">
    <text evidence="2">Monomer.</text>
</comment>
<reference evidence="16" key="1">
    <citation type="journal article" date="2014" name="Genome Announc.">
        <title>Genome sequence of the yeast Cyberlindnera fabianii (Hansenula fabianii).</title>
        <authorList>
            <person name="Freel K.C."/>
            <person name="Sarilar V."/>
            <person name="Neuveglise C."/>
            <person name="Devillers H."/>
            <person name="Friedrich A."/>
            <person name="Schacherer J."/>
        </authorList>
    </citation>
    <scope>NUCLEOTIDE SEQUENCE</scope>
    <source>
        <strain evidence="16">YJS4271</strain>
    </source>
</reference>
<dbReference type="FunFam" id="3.40.30.10:FF:000157">
    <property type="entry name" value="DOT5p Nuclear thiol peroxidase"/>
    <property type="match status" value="1"/>
</dbReference>
<dbReference type="InterPro" id="IPR000866">
    <property type="entry name" value="AhpC/TSA"/>
</dbReference>
<organism evidence="16">
    <name type="scientific">Cyberlindnera fabianii</name>
    <name type="common">Yeast</name>
    <name type="synonym">Hansenula fabianii</name>
    <dbReference type="NCBI Taxonomy" id="36022"/>
    <lineage>
        <taxon>Eukaryota</taxon>
        <taxon>Fungi</taxon>
        <taxon>Dikarya</taxon>
        <taxon>Ascomycota</taxon>
        <taxon>Saccharomycotina</taxon>
        <taxon>Saccharomycetes</taxon>
        <taxon>Phaffomycetales</taxon>
        <taxon>Phaffomycetaceae</taxon>
        <taxon>Cyberlindnera</taxon>
    </lineage>
</organism>
<keyword evidence="5" id="KW-0049">Antioxidant</keyword>
<dbReference type="GO" id="GO:0005634">
    <property type="term" value="C:nucleus"/>
    <property type="evidence" value="ECO:0007669"/>
    <property type="project" value="UniProtKB-SubCell"/>
</dbReference>
<keyword evidence="4" id="KW-0575">Peroxidase</keyword>
<evidence type="ECO:0000256" key="3">
    <source>
        <dbReference type="ARBA" id="ARBA00013017"/>
    </source>
</evidence>
<evidence type="ECO:0000256" key="8">
    <source>
        <dbReference type="ARBA" id="ARBA00023242"/>
    </source>
</evidence>
<dbReference type="PROSITE" id="PS51352">
    <property type="entry name" value="THIOREDOXIN_2"/>
    <property type="match status" value="1"/>
</dbReference>
<evidence type="ECO:0000256" key="5">
    <source>
        <dbReference type="ARBA" id="ARBA00022862"/>
    </source>
</evidence>
<evidence type="ECO:0000256" key="7">
    <source>
        <dbReference type="ARBA" id="ARBA00023157"/>
    </source>
</evidence>
<dbReference type="AlphaFoldDB" id="A0A061AWL9"/>
<evidence type="ECO:0000256" key="6">
    <source>
        <dbReference type="ARBA" id="ARBA00023002"/>
    </source>
</evidence>
<evidence type="ECO:0000256" key="1">
    <source>
        <dbReference type="ARBA" id="ARBA00004123"/>
    </source>
</evidence>
<feature type="domain" description="Thioredoxin" evidence="15">
    <location>
        <begin position="53"/>
        <end position="199"/>
    </location>
</feature>
<dbReference type="OrthoDB" id="338622at2759"/>
<dbReference type="InterPro" id="IPR036249">
    <property type="entry name" value="Thioredoxin-like_sf"/>
</dbReference>
<keyword evidence="7" id="KW-1015">Disulfide bond</keyword>
<dbReference type="PANTHER" id="PTHR42801">
    <property type="entry name" value="THIOREDOXIN-DEPENDENT PEROXIDE REDUCTASE"/>
    <property type="match status" value="1"/>
</dbReference>
<gene>
    <name evidence="16" type="ORF">CYFA0S_08e02696g</name>
</gene>
<name>A0A061AWL9_CYBFA</name>
<dbReference type="InterPro" id="IPR050924">
    <property type="entry name" value="Peroxiredoxin_BCP/PrxQ"/>
</dbReference>
<dbReference type="GO" id="GO:0045454">
    <property type="term" value="P:cell redox homeostasis"/>
    <property type="evidence" value="ECO:0007669"/>
    <property type="project" value="TreeGrafter"/>
</dbReference>
<feature type="region of interest" description="Disordered" evidence="14">
    <location>
        <begin position="28"/>
        <end position="52"/>
    </location>
</feature>
<dbReference type="Gene3D" id="3.40.30.10">
    <property type="entry name" value="Glutaredoxin"/>
    <property type="match status" value="1"/>
</dbReference>
<evidence type="ECO:0000259" key="15">
    <source>
        <dbReference type="PROSITE" id="PS51352"/>
    </source>
</evidence>
<keyword evidence="9" id="KW-0676">Redox-active center</keyword>
<dbReference type="CDD" id="cd03017">
    <property type="entry name" value="PRX_BCP"/>
    <property type="match status" value="1"/>
</dbReference>